<sequence>MGGWEVRPTDPRRTRRVRLALAALILAIPLAFYLGTQWSFLAAPAGEGAHTKRQQEGELRQEVEDLQQRLAVVSSGERVAQQANEQSRLTIKLLEEQIFKLQQNLAFYKGVLAPGSRREGLRIQTFELQPTDVPGRFRYKLLLSRVGDGEEPLQGQLHVVIDGHRDKQAVSLELAPLTEGLADALTDQTIAFSFKHFQAIPEAARFGELAVPEGFIPDEVKVQAQVKGEKPLVRTFKWLDARVTIPNVE</sequence>
<name>A0ABY1BN55_9PSED</name>
<organism evidence="2 3">
    <name type="scientific">Pseudomonas cuatrocienegasensis</name>
    <dbReference type="NCBI Taxonomy" id="543360"/>
    <lineage>
        <taxon>Bacteria</taxon>
        <taxon>Pseudomonadati</taxon>
        <taxon>Pseudomonadota</taxon>
        <taxon>Gammaproteobacteria</taxon>
        <taxon>Pseudomonadales</taxon>
        <taxon>Pseudomonadaceae</taxon>
        <taxon>Pseudomonas</taxon>
    </lineage>
</organism>
<feature type="coiled-coil region" evidence="1">
    <location>
        <begin position="49"/>
        <end position="104"/>
    </location>
</feature>
<dbReference type="EMBL" id="FOFP01000018">
    <property type="protein sequence ID" value="SER23264.1"/>
    <property type="molecule type" value="Genomic_DNA"/>
</dbReference>
<dbReference type="InterPro" id="IPR046703">
    <property type="entry name" value="DUF6776"/>
</dbReference>
<evidence type="ECO:0000313" key="3">
    <source>
        <dbReference type="Proteomes" id="UP000198512"/>
    </source>
</evidence>
<dbReference type="Proteomes" id="UP000198512">
    <property type="component" value="Unassembled WGS sequence"/>
</dbReference>
<evidence type="ECO:0000256" key="1">
    <source>
        <dbReference type="SAM" id="Coils"/>
    </source>
</evidence>
<dbReference type="RefSeq" id="WP_069520777.1">
    <property type="nucleotide sequence ID" value="NZ_FOFP01000018.1"/>
</dbReference>
<evidence type="ECO:0000313" key="2">
    <source>
        <dbReference type="EMBL" id="SER23264.1"/>
    </source>
</evidence>
<protein>
    <submittedName>
        <fullName evidence="2">Uncharacterized protein</fullName>
    </submittedName>
</protein>
<keyword evidence="1" id="KW-0175">Coiled coil</keyword>
<gene>
    <name evidence="2" type="ORF">SAMN05216600_11889</name>
</gene>
<accession>A0ABY1BN55</accession>
<proteinExistence type="predicted"/>
<reference evidence="2 3" key="1">
    <citation type="submission" date="2016-10" db="EMBL/GenBank/DDBJ databases">
        <authorList>
            <person name="Varghese N."/>
            <person name="Submissions S."/>
        </authorList>
    </citation>
    <scope>NUCLEOTIDE SEQUENCE [LARGE SCALE GENOMIC DNA]</scope>
    <source>
        <strain evidence="2 3">CIP 109853</strain>
    </source>
</reference>
<comment type="caution">
    <text evidence="2">The sequence shown here is derived from an EMBL/GenBank/DDBJ whole genome shotgun (WGS) entry which is preliminary data.</text>
</comment>
<keyword evidence="3" id="KW-1185">Reference proteome</keyword>
<dbReference type="Pfam" id="PF20567">
    <property type="entry name" value="DUF6776"/>
    <property type="match status" value="1"/>
</dbReference>